<dbReference type="CDD" id="cd22410">
    <property type="entry name" value="KH-I_Vigilin_rpt7"/>
    <property type="match status" value="1"/>
</dbReference>
<feature type="domain" description="K Homology" evidence="22">
    <location>
        <begin position="436"/>
        <end position="504"/>
    </location>
</feature>
<evidence type="ECO:0000256" key="16">
    <source>
        <dbReference type="ARBA" id="ARBA00039270"/>
    </source>
</evidence>
<keyword evidence="24" id="KW-1185">Reference proteome</keyword>
<evidence type="ECO:0000256" key="3">
    <source>
        <dbReference type="ARBA" id="ARBA00022448"/>
    </source>
</evidence>
<dbReference type="GO" id="GO:0006869">
    <property type="term" value="P:lipid transport"/>
    <property type="evidence" value="ECO:0007669"/>
    <property type="project" value="UniProtKB-KW"/>
</dbReference>
<feature type="domain" description="K Homology" evidence="22">
    <location>
        <begin position="801"/>
        <end position="870"/>
    </location>
</feature>
<dbReference type="FunFam" id="3.30.1370.10:FF:000046">
    <property type="entry name" value="High density lipoprotein binding protein"/>
    <property type="match status" value="1"/>
</dbReference>
<dbReference type="GO" id="GO:0005634">
    <property type="term" value="C:nucleus"/>
    <property type="evidence" value="ECO:0007669"/>
    <property type="project" value="UniProtKB-SubCell"/>
</dbReference>
<evidence type="ECO:0000256" key="19">
    <source>
        <dbReference type="PROSITE-ProRule" id="PRU00117"/>
    </source>
</evidence>
<dbReference type="FunFam" id="3.30.1370.10:FF:000042">
    <property type="entry name" value="Vigilin isoform X1"/>
    <property type="match status" value="1"/>
</dbReference>
<keyword evidence="3" id="KW-0813">Transport</keyword>
<dbReference type="CDD" id="cd22406">
    <property type="entry name" value="KH-I_Vigilin_rpt2"/>
    <property type="match status" value="1"/>
</dbReference>
<dbReference type="Gene3D" id="3.30.1370.10">
    <property type="entry name" value="K Homology domain, type 1"/>
    <property type="match status" value="14"/>
</dbReference>
<keyword evidence="13" id="KW-1207">Sterol metabolism</keyword>
<comment type="function">
    <text evidence="17">Appears to play a role in cell sterol metabolism. It may function to protect cells from over-accumulation of cholesterol.</text>
</comment>
<evidence type="ECO:0000256" key="7">
    <source>
        <dbReference type="ARBA" id="ARBA00022737"/>
    </source>
</evidence>
<keyword evidence="15" id="KW-0539">Nucleus</keyword>
<dbReference type="AlphaFoldDB" id="A0A9Q1DS71"/>
<dbReference type="GO" id="GO:0034364">
    <property type="term" value="C:high-density lipoprotein particle"/>
    <property type="evidence" value="ECO:0007669"/>
    <property type="project" value="UniProtKB-KW"/>
</dbReference>
<evidence type="ECO:0000256" key="18">
    <source>
        <dbReference type="ARBA" id="ARBA00077940"/>
    </source>
</evidence>
<dbReference type="SUPFAM" id="SSF54791">
    <property type="entry name" value="Eukaryotic type KH-domain (KH-domain type I)"/>
    <property type="match status" value="13"/>
</dbReference>
<feature type="domain" description="K Homology" evidence="22">
    <location>
        <begin position="296"/>
        <end position="364"/>
    </location>
</feature>
<feature type="domain" description="K Homology" evidence="22">
    <location>
        <begin position="1050"/>
        <end position="1119"/>
    </location>
</feature>
<dbReference type="FunFam" id="3.30.1370.10:FF:000033">
    <property type="entry name" value="vigilin isoform X1"/>
    <property type="match status" value="1"/>
</dbReference>
<keyword evidence="9 19" id="KW-0694">RNA-binding</keyword>
<feature type="domain" description="K Homology" evidence="22">
    <location>
        <begin position="1123"/>
        <end position="1192"/>
    </location>
</feature>
<feature type="domain" description="K Homology" evidence="22">
    <location>
        <begin position="874"/>
        <end position="971"/>
    </location>
</feature>
<keyword evidence="8" id="KW-0345">HDL</keyword>
<dbReference type="CDD" id="cd22412">
    <property type="entry name" value="KH-I_Vigilin_rpt9"/>
    <property type="match status" value="1"/>
</dbReference>
<evidence type="ECO:0000256" key="12">
    <source>
        <dbReference type="ARBA" id="ARBA00023098"/>
    </source>
</evidence>
<feature type="coiled-coil region" evidence="20">
    <location>
        <begin position="778"/>
        <end position="805"/>
    </location>
</feature>
<keyword evidence="14" id="KW-0753">Steroid metabolism</keyword>
<comment type="caution">
    <text evidence="23">The sequence shown here is derived from an EMBL/GenBank/DDBJ whole genome shotgun (WGS) entry which is preliminary data.</text>
</comment>
<dbReference type="Pfam" id="PF24668">
    <property type="entry name" value="KH_Vigilin"/>
    <property type="match status" value="1"/>
</dbReference>
<evidence type="ECO:0000256" key="11">
    <source>
        <dbReference type="ARBA" id="ARBA00023055"/>
    </source>
</evidence>
<evidence type="ECO:0000256" key="17">
    <source>
        <dbReference type="ARBA" id="ARBA00055815"/>
    </source>
</evidence>
<feature type="compositionally biased region" description="Polar residues" evidence="21">
    <location>
        <begin position="1234"/>
        <end position="1249"/>
    </location>
</feature>
<feature type="domain" description="K Homology" evidence="22">
    <location>
        <begin position="582"/>
        <end position="650"/>
    </location>
</feature>
<dbReference type="FunFam" id="3.30.1370.10:FF:000061">
    <property type="entry name" value="High density lipoprotein binding protein"/>
    <property type="match status" value="1"/>
</dbReference>
<evidence type="ECO:0000313" key="23">
    <source>
        <dbReference type="EMBL" id="KAJ8279416.1"/>
    </source>
</evidence>
<dbReference type="Pfam" id="PF00013">
    <property type="entry name" value="KH_1"/>
    <property type="match status" value="14"/>
</dbReference>
<dbReference type="InterPro" id="IPR004087">
    <property type="entry name" value="KH_dom"/>
</dbReference>
<dbReference type="CDD" id="cd22413">
    <property type="entry name" value="KH-I_Vigilin_rpt10"/>
    <property type="match status" value="1"/>
</dbReference>
<dbReference type="PANTHER" id="PTHR10627">
    <property type="entry name" value="SCP160"/>
    <property type="match status" value="1"/>
</dbReference>
<keyword evidence="4" id="KW-0963">Cytoplasm</keyword>
<evidence type="ECO:0000256" key="9">
    <source>
        <dbReference type="ARBA" id="ARBA00022884"/>
    </source>
</evidence>
<proteinExistence type="predicted"/>
<dbReference type="FunFam" id="3.30.1370.10:FF:000057">
    <property type="entry name" value="High density lipoprotein binding protein"/>
    <property type="match status" value="1"/>
</dbReference>
<dbReference type="InterPro" id="IPR057778">
    <property type="entry name" value="KH_Vigilin_N"/>
</dbReference>
<feature type="compositionally biased region" description="Low complexity" evidence="21">
    <location>
        <begin position="24"/>
        <end position="34"/>
    </location>
</feature>
<feature type="domain" description="K Homology" evidence="22">
    <location>
        <begin position="728"/>
        <end position="797"/>
    </location>
</feature>
<dbReference type="Proteomes" id="UP001152803">
    <property type="component" value="Unassembled WGS sequence"/>
</dbReference>
<keyword evidence="12" id="KW-0443">Lipid metabolism</keyword>
<organism evidence="23 24">
    <name type="scientific">Conger conger</name>
    <name type="common">Conger eel</name>
    <name type="synonym">Muraena conger</name>
    <dbReference type="NCBI Taxonomy" id="82655"/>
    <lineage>
        <taxon>Eukaryota</taxon>
        <taxon>Metazoa</taxon>
        <taxon>Chordata</taxon>
        <taxon>Craniata</taxon>
        <taxon>Vertebrata</taxon>
        <taxon>Euteleostomi</taxon>
        <taxon>Actinopterygii</taxon>
        <taxon>Neopterygii</taxon>
        <taxon>Teleostei</taxon>
        <taxon>Anguilliformes</taxon>
        <taxon>Congridae</taxon>
        <taxon>Conger</taxon>
    </lineage>
</organism>
<dbReference type="CDD" id="cd22418">
    <property type="entry name" value="KH-I_Vigilin_rpt15"/>
    <property type="match status" value="1"/>
</dbReference>
<feature type="domain" description="K Homology" evidence="22">
    <location>
        <begin position="365"/>
        <end position="431"/>
    </location>
</feature>
<dbReference type="OrthoDB" id="10027144at2759"/>
<evidence type="ECO:0000256" key="21">
    <source>
        <dbReference type="SAM" id="MobiDB-lite"/>
    </source>
</evidence>
<dbReference type="PROSITE" id="PS50084">
    <property type="entry name" value="KH_TYPE_1"/>
    <property type="match status" value="14"/>
</dbReference>
<dbReference type="CDD" id="cd22411">
    <property type="entry name" value="KH-I_Vigilin_rpt8"/>
    <property type="match status" value="1"/>
</dbReference>
<dbReference type="GO" id="GO:0003729">
    <property type="term" value="F:mRNA binding"/>
    <property type="evidence" value="ECO:0007669"/>
    <property type="project" value="TreeGrafter"/>
</dbReference>
<dbReference type="PANTHER" id="PTHR10627:SF34">
    <property type="entry name" value="VIGILIN"/>
    <property type="match status" value="1"/>
</dbReference>
<evidence type="ECO:0000256" key="6">
    <source>
        <dbReference type="ARBA" id="ARBA00022553"/>
    </source>
</evidence>
<dbReference type="CDD" id="cd22405">
    <property type="entry name" value="KH-I_Vigilin_rpt1"/>
    <property type="match status" value="1"/>
</dbReference>
<evidence type="ECO:0000256" key="14">
    <source>
        <dbReference type="ARBA" id="ARBA00023221"/>
    </source>
</evidence>
<dbReference type="FunFam" id="3.30.1370.10:FF:000039">
    <property type="entry name" value="vigilin isoform X1"/>
    <property type="match status" value="1"/>
</dbReference>
<sequence>MSSVAVLTQESFNEHRNGLLPEQAGAASGGPSSAGDEEALPTYKDAFPPLPEKASSPEGTQDSANAWTKIKPLKSSVITQVFHVPLEERKYKDISQFGEGDQAKICVDIMHKTGAHLELSMAKDQGLSIMVSGKLDAVMKARKEIVSRLQTQASATVAIPKEHHRFVIGKNGEKLQELELKTATKIQIPRPDDPSNYIKISGTKEGLEKAKHEILLISAEQDKRAVERVNIDKVYHPFITGAFNKTVGEMMQETGARINVPPPSVNKTEIVITGEKEQVALAVNLIKKIYEEKKKNATTIAVEVKKSQHKYVIGPKGNTLQEILEKTGVSVEIPPPDSSSETVILRGEPDRLGQALTEVYAKANSYTVSSVSAPSWLHRFIIGKKGQNLAKITQQMPKVHIEFTEGEDRITLEGPTKDMQLVQSQIEAIVTDLVSRMDYTEISVDPKFHRHLIGKGGANINRIKDLHKVSVRIPPDNEKSNLIRIEGDPQGVQEAKKELLELASRMENERTKDMIIEQRFHRAIIGQKGEKIKEVREKFPEVIINFPDPAQKSDIVQLRGPRTEVEKCSKFMQKIVAEMVENSFTVSVPIFKQFHKNIIGKGGANIKKIREETNTKIDLPAENSNSEMIIITGKKANCEAAKNRILAIQKELANITEMEVSIPSKLHNSLIGSKGRFVRSIMEECGGVHIHFPSEGSGIDTVTIRGPAEDVEKARRQLLSLAEEKQTKSHTAELRAKPEYHKFLIGKGGANIRKVRDSTGARIIFPTSDDKDQELITVVGTEEAVGQAQKELEELIKSLDNIVEDFMTVDPKHHRYFVARRGQVLRDLADEYGGVMVSFPRTGSQSDKVTLKGAKDCVEAAKKRMQEIVEDLDAQVTMECVIAQKFHRSIMGPKGSRIQQITRDHNVQIKFPDREDPQAPPAEAPVQENGEAVGEVKEINPSTPKKCDVIVLSGRKERCEAAVEALKALVPVSIEVEVPFELHRYIIGQKGSGIRKMMDEYEVNIQVPAPELQSDIISITGLVNHLDRAKDGLLDRVKELQAEQEDRALRSFKLTITVDPKYHPKIIGRKGAIITQIRTEHDVNIQFPEKNDENQDQITITGYEQNTMSARDAIQTIVDELEEMISEDITLDSRVHARIIGARGKGIRKIMEEFKVDLRFPQSGAADPNVVTVMGRPEFVDEAIDHLLNLEEEYMADVVENESKQAYMKPRGGGATAEEPRGPSKGFVVREAPWTTSSEKAPDMSSSEDFPSFGAPVAAKASPWGPKRF</sequence>
<comment type="subcellular location">
    <subcellularLocation>
        <location evidence="2">Cytoplasm</location>
    </subcellularLocation>
    <subcellularLocation>
        <location evidence="1">Nucleus</location>
    </subcellularLocation>
</comment>
<dbReference type="CDD" id="cd22408">
    <property type="entry name" value="KH-I_Vigilin_rpt4"/>
    <property type="match status" value="1"/>
</dbReference>
<protein>
    <recommendedName>
        <fullName evidence="16">Vigilin</fullName>
    </recommendedName>
    <alternativeName>
        <fullName evidence="18">High density lipoprotein-binding protein</fullName>
    </alternativeName>
</protein>
<evidence type="ECO:0000259" key="22">
    <source>
        <dbReference type="SMART" id="SM00322"/>
    </source>
</evidence>
<dbReference type="EMBL" id="JAFJMO010000004">
    <property type="protein sequence ID" value="KAJ8279416.1"/>
    <property type="molecule type" value="Genomic_DNA"/>
</dbReference>
<keyword evidence="6" id="KW-0597">Phosphoprotein</keyword>
<feature type="domain" description="K Homology" evidence="22">
    <location>
        <begin position="151"/>
        <end position="219"/>
    </location>
</feature>
<keyword evidence="5" id="KW-0153">Cholesterol metabolism</keyword>
<feature type="compositionally biased region" description="Polar residues" evidence="21">
    <location>
        <begin position="1"/>
        <end position="11"/>
    </location>
</feature>
<dbReference type="FunFam" id="3.30.1370.10:FF:000018">
    <property type="entry name" value="vigilin isoform X1"/>
    <property type="match status" value="3"/>
</dbReference>
<feature type="region of interest" description="Disordered" evidence="21">
    <location>
        <begin position="1208"/>
        <end position="1269"/>
    </location>
</feature>
<feature type="domain" description="K Homology" evidence="22">
    <location>
        <begin position="223"/>
        <end position="291"/>
    </location>
</feature>
<evidence type="ECO:0000256" key="8">
    <source>
        <dbReference type="ARBA" id="ARBA00022850"/>
    </source>
</evidence>
<evidence type="ECO:0000256" key="1">
    <source>
        <dbReference type="ARBA" id="ARBA00004123"/>
    </source>
</evidence>
<evidence type="ECO:0000313" key="24">
    <source>
        <dbReference type="Proteomes" id="UP001152803"/>
    </source>
</evidence>
<keyword evidence="11" id="KW-0445">Lipid transport</keyword>
<dbReference type="InterPro" id="IPR004088">
    <property type="entry name" value="KH_dom_type_1"/>
</dbReference>
<keyword evidence="7" id="KW-0677">Repeat</keyword>
<accession>A0A9Q1DS71</accession>
<gene>
    <name evidence="23" type="ORF">COCON_G00064820</name>
</gene>
<feature type="region of interest" description="Disordered" evidence="21">
    <location>
        <begin position="1"/>
        <end position="63"/>
    </location>
</feature>
<dbReference type="CDD" id="cd22414">
    <property type="entry name" value="KH-I_Vigilin_rpt11"/>
    <property type="match status" value="1"/>
</dbReference>
<reference evidence="23" key="1">
    <citation type="journal article" date="2023" name="Science">
        <title>Genome structures resolve the early diversification of teleost fishes.</title>
        <authorList>
            <person name="Parey E."/>
            <person name="Louis A."/>
            <person name="Montfort J."/>
            <person name="Bouchez O."/>
            <person name="Roques C."/>
            <person name="Iampietro C."/>
            <person name="Lluch J."/>
            <person name="Castinel A."/>
            <person name="Donnadieu C."/>
            <person name="Desvignes T."/>
            <person name="Floi Bucao C."/>
            <person name="Jouanno E."/>
            <person name="Wen M."/>
            <person name="Mejri S."/>
            <person name="Dirks R."/>
            <person name="Jansen H."/>
            <person name="Henkel C."/>
            <person name="Chen W.J."/>
            <person name="Zahm M."/>
            <person name="Cabau C."/>
            <person name="Klopp C."/>
            <person name="Thompson A.W."/>
            <person name="Robinson-Rechavi M."/>
            <person name="Braasch I."/>
            <person name="Lecointre G."/>
            <person name="Bobe J."/>
            <person name="Postlethwait J.H."/>
            <person name="Berthelot C."/>
            <person name="Roest Crollius H."/>
            <person name="Guiguen Y."/>
        </authorList>
    </citation>
    <scope>NUCLEOTIDE SEQUENCE</scope>
    <source>
        <strain evidence="23">Concon-B</strain>
    </source>
</reference>
<dbReference type="GO" id="GO:0005737">
    <property type="term" value="C:cytoplasm"/>
    <property type="evidence" value="ECO:0007669"/>
    <property type="project" value="UniProtKB-SubCell"/>
</dbReference>
<evidence type="ECO:0000256" key="2">
    <source>
        <dbReference type="ARBA" id="ARBA00004496"/>
    </source>
</evidence>
<dbReference type="CDD" id="cd22416">
    <property type="entry name" value="KH-I_Vigilin_rpt13"/>
    <property type="match status" value="1"/>
</dbReference>
<feature type="domain" description="K Homology" evidence="22">
    <location>
        <begin position="654"/>
        <end position="723"/>
    </location>
</feature>
<name>A0A9Q1DS71_CONCO</name>
<keyword evidence="20" id="KW-0175">Coiled coil</keyword>
<evidence type="ECO:0000256" key="10">
    <source>
        <dbReference type="ARBA" id="ARBA00022990"/>
    </source>
</evidence>
<dbReference type="InterPro" id="IPR036612">
    <property type="entry name" value="KH_dom_type_1_sf"/>
</dbReference>
<evidence type="ECO:0000256" key="15">
    <source>
        <dbReference type="ARBA" id="ARBA00023242"/>
    </source>
</evidence>
<evidence type="ECO:0000256" key="20">
    <source>
        <dbReference type="SAM" id="Coils"/>
    </source>
</evidence>
<dbReference type="CDD" id="cd22415">
    <property type="entry name" value="KH-I_Vigilin_rpt12"/>
    <property type="match status" value="1"/>
</dbReference>
<dbReference type="FunFam" id="3.30.1370.10:FF:000050">
    <property type="entry name" value="vigilin isoform X1"/>
    <property type="match status" value="1"/>
</dbReference>
<evidence type="ECO:0000256" key="4">
    <source>
        <dbReference type="ARBA" id="ARBA00022490"/>
    </source>
</evidence>
<dbReference type="CDD" id="cd02394">
    <property type="entry name" value="KH-I_Vigilin_rpt6"/>
    <property type="match status" value="1"/>
</dbReference>
<dbReference type="GO" id="GO:0008203">
    <property type="term" value="P:cholesterol metabolic process"/>
    <property type="evidence" value="ECO:0007669"/>
    <property type="project" value="UniProtKB-KW"/>
</dbReference>
<evidence type="ECO:0000256" key="5">
    <source>
        <dbReference type="ARBA" id="ARBA00022548"/>
    </source>
</evidence>
<keyword evidence="10" id="KW-0007">Acetylation</keyword>
<feature type="domain" description="K Homology" evidence="22">
    <location>
        <begin position="508"/>
        <end position="577"/>
    </location>
</feature>
<dbReference type="CDD" id="cd22409">
    <property type="entry name" value="KH-I_Vigilin_rpt5"/>
    <property type="match status" value="1"/>
</dbReference>
<dbReference type="SMART" id="SM00322">
    <property type="entry name" value="KH"/>
    <property type="match status" value="14"/>
</dbReference>
<dbReference type="CDD" id="cd22417">
    <property type="entry name" value="KH-I_Vigilin_rpt14"/>
    <property type="match status" value="1"/>
</dbReference>
<feature type="domain" description="K Homology" evidence="22">
    <location>
        <begin position="972"/>
        <end position="1038"/>
    </location>
</feature>
<evidence type="ECO:0000256" key="13">
    <source>
        <dbReference type="ARBA" id="ARBA00023166"/>
    </source>
</evidence>
<dbReference type="CDD" id="cd22407">
    <property type="entry name" value="KH-I_Vigilin_rpt3"/>
    <property type="match status" value="1"/>
</dbReference>